<dbReference type="InterPro" id="IPR015915">
    <property type="entry name" value="Kelch-typ_b-propeller"/>
</dbReference>
<keyword evidence="2" id="KW-1185">Reference proteome</keyword>
<dbReference type="Proteomes" id="UP001491310">
    <property type="component" value="Unassembled WGS sequence"/>
</dbReference>
<name>A0ABR2YC95_9CHLO</name>
<reference evidence="1 2" key="1">
    <citation type="journal article" date="2024" name="Nat. Commun.">
        <title>Phylogenomics reveals the evolutionary origins of lichenization in chlorophyte algae.</title>
        <authorList>
            <person name="Puginier C."/>
            <person name="Libourel C."/>
            <person name="Otte J."/>
            <person name="Skaloud P."/>
            <person name="Haon M."/>
            <person name="Grisel S."/>
            <person name="Petersen M."/>
            <person name="Berrin J.G."/>
            <person name="Delaux P.M."/>
            <person name="Dal Grande F."/>
            <person name="Keller J."/>
        </authorList>
    </citation>
    <scope>NUCLEOTIDE SEQUENCE [LARGE SCALE GENOMIC DNA]</scope>
    <source>
        <strain evidence="1 2">SAG 216-7</strain>
    </source>
</reference>
<organism evidence="1 2">
    <name type="scientific">Coccomyxa subellipsoidea</name>
    <dbReference type="NCBI Taxonomy" id="248742"/>
    <lineage>
        <taxon>Eukaryota</taxon>
        <taxon>Viridiplantae</taxon>
        <taxon>Chlorophyta</taxon>
        <taxon>core chlorophytes</taxon>
        <taxon>Trebouxiophyceae</taxon>
        <taxon>Trebouxiophyceae incertae sedis</taxon>
        <taxon>Coccomyxaceae</taxon>
        <taxon>Coccomyxa</taxon>
    </lineage>
</organism>
<dbReference type="Gene3D" id="2.120.10.80">
    <property type="entry name" value="Kelch-type beta propeller"/>
    <property type="match status" value="1"/>
</dbReference>
<proteinExistence type="predicted"/>
<gene>
    <name evidence="1" type="ORF">WJX75_003139</name>
</gene>
<comment type="caution">
    <text evidence="1">The sequence shown here is derived from an EMBL/GenBank/DDBJ whole genome shotgun (WGS) entry which is preliminary data.</text>
</comment>
<evidence type="ECO:0000313" key="1">
    <source>
        <dbReference type="EMBL" id="KAK9902069.1"/>
    </source>
</evidence>
<accession>A0ABR2YC95</accession>
<evidence type="ECO:0008006" key="3">
    <source>
        <dbReference type="Google" id="ProtNLM"/>
    </source>
</evidence>
<evidence type="ECO:0000313" key="2">
    <source>
        <dbReference type="Proteomes" id="UP001491310"/>
    </source>
</evidence>
<protein>
    <recommendedName>
        <fullName evidence="3">Galactose oxidase</fullName>
    </recommendedName>
</protein>
<dbReference type="SUPFAM" id="SSF117281">
    <property type="entry name" value="Kelch motif"/>
    <property type="match status" value="1"/>
</dbReference>
<sequence>MGVASDGERALIVGGWTISLHTKVLPLADVWQYNFDEGCWIQVVPEDKRDPWMPGRFGVACGVINDETLLAIGGEGHGSRGLSPLLATFTITHGPALDLHASLGKQGRWRDLAVERACEAMCAVRRLAHLGLLPAKVQELLGAPAGSVMLFTANAYDTAVAAFSPGLAEFRKPVPLPYNAVFSPALEVPLRPFGTDSLWGSEECPFELAPHWLSSPSEVSVNLASGDSAGSMSPGEAHTLTMRHTVKQFGTVKAAVEYFRLCQPNVAPGSAKGEDYCRWHPLQGLDGVVAEMDDFLRSYPDLSMPTGSNHAENLQLREISCFYTFDLLHDPSSAGY</sequence>
<dbReference type="EMBL" id="JALJOT010000016">
    <property type="protein sequence ID" value="KAK9902069.1"/>
    <property type="molecule type" value="Genomic_DNA"/>
</dbReference>